<dbReference type="InterPro" id="IPR009056">
    <property type="entry name" value="Cyt_c-like_dom"/>
</dbReference>
<evidence type="ECO:0000256" key="5">
    <source>
        <dbReference type="SAM" id="SignalP"/>
    </source>
</evidence>
<dbReference type="SUPFAM" id="SSF50952">
    <property type="entry name" value="Soluble quinoprotein glucose dehydrogenase"/>
    <property type="match status" value="1"/>
</dbReference>
<dbReference type="EMBL" id="CP074694">
    <property type="protein sequence ID" value="QVL30631.1"/>
    <property type="molecule type" value="Genomic_DNA"/>
</dbReference>
<evidence type="ECO:0000259" key="6">
    <source>
        <dbReference type="PROSITE" id="PS51007"/>
    </source>
</evidence>
<evidence type="ECO:0000313" key="7">
    <source>
        <dbReference type="EMBL" id="QVL30631.1"/>
    </source>
</evidence>
<dbReference type="Pfam" id="PF00034">
    <property type="entry name" value="Cytochrom_C"/>
    <property type="match status" value="1"/>
</dbReference>
<dbReference type="Gene3D" id="1.25.10.10">
    <property type="entry name" value="Leucine-rich Repeat Variant"/>
    <property type="match status" value="3"/>
</dbReference>
<dbReference type="InterPro" id="IPR013427">
    <property type="entry name" value="Haem-bd_dom_put"/>
</dbReference>
<dbReference type="InterPro" id="IPR016024">
    <property type="entry name" value="ARM-type_fold"/>
</dbReference>
<dbReference type="NCBIfam" id="TIGR02603">
    <property type="entry name" value="CxxCH_TIGR02603"/>
    <property type="match status" value="1"/>
</dbReference>
<dbReference type="KEGG" id="tsph:KIH39_17450"/>
<dbReference type="SUPFAM" id="SSF48371">
    <property type="entry name" value="ARM repeat"/>
    <property type="match status" value="1"/>
</dbReference>
<accession>A0A8E6B2R0</accession>
<dbReference type="PROSITE" id="PS51007">
    <property type="entry name" value="CYTC"/>
    <property type="match status" value="1"/>
</dbReference>
<feature type="chain" id="PRO_5034045557" evidence="5">
    <location>
        <begin position="22"/>
        <end position="1133"/>
    </location>
</feature>
<dbReference type="Pfam" id="PF13646">
    <property type="entry name" value="HEAT_2"/>
    <property type="match status" value="1"/>
</dbReference>
<keyword evidence="2 4" id="KW-0479">Metal-binding</keyword>
<dbReference type="GO" id="GO:0046872">
    <property type="term" value="F:metal ion binding"/>
    <property type="evidence" value="ECO:0007669"/>
    <property type="project" value="UniProtKB-KW"/>
</dbReference>
<reference evidence="7" key="1">
    <citation type="submission" date="2021-05" db="EMBL/GenBank/DDBJ databases">
        <title>Complete genome sequence of the cellulolytic planctomycete Telmatocola sphagniphila SP2T and characterization of the first cellulase from planctomycetes.</title>
        <authorList>
            <person name="Rakitin A.L."/>
            <person name="Beletsky A.V."/>
            <person name="Naumoff D.G."/>
            <person name="Kulichevskaya I.S."/>
            <person name="Mardanov A.V."/>
            <person name="Ravin N.V."/>
            <person name="Dedysh S.N."/>
        </authorList>
    </citation>
    <scope>NUCLEOTIDE SEQUENCE</scope>
    <source>
        <strain evidence="7">SP2T</strain>
    </source>
</reference>
<dbReference type="InterPro" id="IPR011042">
    <property type="entry name" value="6-blade_b-propeller_TolB-like"/>
</dbReference>
<keyword evidence="1 4" id="KW-0349">Heme</keyword>
<dbReference type="AlphaFoldDB" id="A0A8E6B2R0"/>
<organism evidence="7 8">
    <name type="scientific">Telmatocola sphagniphila</name>
    <dbReference type="NCBI Taxonomy" id="1123043"/>
    <lineage>
        <taxon>Bacteria</taxon>
        <taxon>Pseudomonadati</taxon>
        <taxon>Planctomycetota</taxon>
        <taxon>Planctomycetia</taxon>
        <taxon>Gemmatales</taxon>
        <taxon>Gemmataceae</taxon>
    </lineage>
</organism>
<sequence>MTWLRLTALPLGALIGSFALSASPPEAIGPSSGFMPKLAKASDEAEKAIPRFQMDKRLKATVWAAEPLLAHPVAFSFDENGKCYVCETYRHSHGVTDNRGHMYWLDDDLASRSVADRVNIYKKDAKERFTEIYESTSERIKLLEDTKGAGKADKSTVFADRFGHAEDGILAGVLARKGDVFATCIPTLWKFKDTKGTGKADVEQNLATGFGVHTAFLGHDMHGLTMGPDGKLYFSLGDRGLNVINKEGKELFYPDMGGVLRCDLDGSNLEMVHKGLRNPQELAFDDYGNLFTVDNNSDSGDKARFTHIIEGADSGWRTGYQYGSATSDRGPWNAEKLWHTRHAGQAAYIVPPVCYYADGPSGFVHYPGLGLSDRYKDHFFLVDFRGSSGASGIWSFSTKSKGASFEMVDSHHFVWNVLATDCDFGPDGAFYLSDWIEGWDIQGKGRIYKVTDAEAMKDPNVAIAKELIASDLTKKPVNELIELLAFPHRKVRQEAQFALVEKAKNDQLIATKLSQVATDSKTLLQRIHAIWGLGMIKKNDRSASVEPVLVKLLSDTNAEIRTQAAKQLGEIGKVQAATFQQLVDLLKDSSSRVQMYAALSIAKLSLKNELPAVAVTGEEKKKAQQNLFSQTLAFLAANADKDAYVRHAGVMVLAGQFDAPQLVALKANDDASIRLAAVLALRMKSSTALTEFFADKDAYISTEAIRAAHDLELKETYPALAELLSEKEQNPAVIFRTLDANFKLGGLKNAEAVAKIAASKYVSESVRVTALQMLANWAKPPRRDYVTGLTQNLGDRDATAAATALKAQLSHVFEGGGKIPAEASQAVAKLHITEAGALLLKELSDNRLLAESRVAALRSLQQISAKELPEAVKVALAAKEPKVRSAGLEIMLKSNPADVLKQIEQMLSAKDPLEQQAGMQVLGSVKTKDAEKLALTWLRKLRNKQVAPEIQLDVLEAAAKFKTKEISEELKSFEASRPKNDDLSKYRESLFGGDANRGREIFLKNTAVQCQRCHKIDGTGGEVGPPINGVGKQPREYLLESIVLPNKQIAKGYESVIVVTNDGQTITGVLRGDDGTTLKIINAEGKVFNVKKTDIEEKRPSKTAMPEDIITKLSKQELRDLVEFLSTLKEEKK</sequence>
<evidence type="ECO:0000256" key="2">
    <source>
        <dbReference type="ARBA" id="ARBA00022723"/>
    </source>
</evidence>
<gene>
    <name evidence="7" type="ORF">KIH39_17450</name>
</gene>
<dbReference type="Proteomes" id="UP000676194">
    <property type="component" value="Chromosome"/>
</dbReference>
<dbReference type="PANTHER" id="PTHR33546:SF1">
    <property type="entry name" value="LARGE, MULTIFUNCTIONAL SECRETED PROTEIN"/>
    <property type="match status" value="1"/>
</dbReference>
<dbReference type="Pfam" id="PF23500">
    <property type="entry name" value="DUF7133"/>
    <property type="match status" value="1"/>
</dbReference>
<feature type="signal peptide" evidence="5">
    <location>
        <begin position="1"/>
        <end position="21"/>
    </location>
</feature>
<feature type="domain" description="Cytochrome c" evidence="6">
    <location>
        <begin position="993"/>
        <end position="1129"/>
    </location>
</feature>
<name>A0A8E6B2R0_9BACT</name>
<dbReference type="InterPro" id="IPR036909">
    <property type="entry name" value="Cyt_c-like_dom_sf"/>
</dbReference>
<dbReference type="InterPro" id="IPR021133">
    <property type="entry name" value="HEAT_type_2"/>
</dbReference>
<proteinExistence type="predicted"/>
<dbReference type="InterPro" id="IPR055557">
    <property type="entry name" value="DUF7133"/>
</dbReference>
<dbReference type="PROSITE" id="PS50077">
    <property type="entry name" value="HEAT_REPEAT"/>
    <property type="match status" value="1"/>
</dbReference>
<keyword evidence="3 4" id="KW-0408">Iron</keyword>
<dbReference type="SUPFAM" id="SSF46626">
    <property type="entry name" value="Cytochrome c"/>
    <property type="match status" value="1"/>
</dbReference>
<protein>
    <submittedName>
        <fullName evidence="7">HEAT repeat domain-containing protein</fullName>
    </submittedName>
</protein>
<dbReference type="Gene3D" id="2.120.10.30">
    <property type="entry name" value="TolB, C-terminal domain"/>
    <property type="match status" value="1"/>
</dbReference>
<dbReference type="NCBIfam" id="TIGR02604">
    <property type="entry name" value="Piru_Ver_Nterm"/>
    <property type="match status" value="1"/>
</dbReference>
<evidence type="ECO:0000313" key="8">
    <source>
        <dbReference type="Proteomes" id="UP000676194"/>
    </source>
</evidence>
<dbReference type="PANTHER" id="PTHR33546">
    <property type="entry name" value="LARGE, MULTIFUNCTIONAL SECRETED PROTEIN-RELATED"/>
    <property type="match status" value="1"/>
</dbReference>
<evidence type="ECO:0000256" key="1">
    <source>
        <dbReference type="ARBA" id="ARBA00022617"/>
    </source>
</evidence>
<dbReference type="InterPro" id="IPR011041">
    <property type="entry name" value="Quinoprot_gluc/sorb_DH_b-prop"/>
</dbReference>
<dbReference type="Gene3D" id="1.10.760.10">
    <property type="entry name" value="Cytochrome c-like domain"/>
    <property type="match status" value="1"/>
</dbReference>
<keyword evidence="8" id="KW-1185">Reference proteome</keyword>
<keyword evidence="5" id="KW-0732">Signal</keyword>
<dbReference type="GO" id="GO:0009055">
    <property type="term" value="F:electron transfer activity"/>
    <property type="evidence" value="ECO:0007669"/>
    <property type="project" value="InterPro"/>
</dbReference>
<evidence type="ECO:0000256" key="3">
    <source>
        <dbReference type="ARBA" id="ARBA00023004"/>
    </source>
</evidence>
<dbReference type="GO" id="GO:0020037">
    <property type="term" value="F:heme binding"/>
    <property type="evidence" value="ECO:0007669"/>
    <property type="project" value="InterPro"/>
</dbReference>
<dbReference type="InterPro" id="IPR011989">
    <property type="entry name" value="ARM-like"/>
</dbReference>
<dbReference type="RefSeq" id="WP_213494502.1">
    <property type="nucleotide sequence ID" value="NZ_CP074694.1"/>
</dbReference>
<dbReference type="InterPro" id="IPR013428">
    <property type="entry name" value="Membrane-bound_put_N"/>
</dbReference>
<evidence type="ECO:0000256" key="4">
    <source>
        <dbReference type="PROSITE-ProRule" id="PRU00433"/>
    </source>
</evidence>